<dbReference type="Gene3D" id="3.90.76.10">
    <property type="entry name" value="Dipeptide-binding Protein, Domain 1"/>
    <property type="match status" value="1"/>
</dbReference>
<evidence type="ECO:0000256" key="4">
    <source>
        <dbReference type="SAM" id="MobiDB-lite"/>
    </source>
</evidence>
<dbReference type="EMBL" id="UOEI01000435">
    <property type="protein sequence ID" value="VAW05587.1"/>
    <property type="molecule type" value="Genomic_DNA"/>
</dbReference>
<dbReference type="GO" id="GO:0015833">
    <property type="term" value="P:peptide transport"/>
    <property type="evidence" value="ECO:0007669"/>
    <property type="project" value="TreeGrafter"/>
</dbReference>
<evidence type="ECO:0000256" key="2">
    <source>
        <dbReference type="ARBA" id="ARBA00022448"/>
    </source>
</evidence>
<accession>A0A3B0SWZ5</accession>
<evidence type="ECO:0000256" key="1">
    <source>
        <dbReference type="ARBA" id="ARBA00005695"/>
    </source>
</evidence>
<organism evidence="6">
    <name type="scientific">hydrothermal vent metagenome</name>
    <dbReference type="NCBI Taxonomy" id="652676"/>
    <lineage>
        <taxon>unclassified sequences</taxon>
        <taxon>metagenomes</taxon>
        <taxon>ecological metagenomes</taxon>
    </lineage>
</organism>
<proteinExistence type="inferred from homology"/>
<sequence length="581" mass="62520">MKRLAILLVVLTLTAAACASSSDGEGTNATTTTAGESGGGGDSTTTAPPTTTTPPTAEDAGGTLTIGLFQEPDNLNPFLAVQTASRIIRDLVLEGLVDADPDGNYVPELAEVPSVEAGTISQDGLTVTYKLAEGVTWSDGEPFTSRDVQFTWESVMDDANAVNSRNGYDKIVSIETPDDLTAVVTYSELFAPALSLFSIPEAILPAHELEGESFSEAAFNRLPEGTGPYMVTEWNSGQSIILDANPNYRVPDRPLIDRLIFKILPDQNAGIAQMRTGDIDVFWNIDTGVIDQFQSMEGVNIQVTPSSNIEYLGLNLSADSEPGNPHFAFSDPNVRAALAMAIDRTPIIENLLFGLSEAADSPIGLGWAAPQGLSNPAYDPAGAMALLEESGWVDTNGDGIREKDGKTLTLEISTPAGQQVRELTEQVLQEQFKAVGIELVINNVPAATLFGSWEENGKLKRGDFDIAMDTWGADLDPDAFLSTLFRSDQIPQESNAGEGWNFFRLQNDTLDAAIDAGRSTLDINARKDAYRTVVEEVLAAGVYIPLYKRSKLDAFSATVSGYAPNPWQEFTWNAEDWTVDK</sequence>
<dbReference type="GO" id="GO:0043190">
    <property type="term" value="C:ATP-binding cassette (ABC) transporter complex"/>
    <property type="evidence" value="ECO:0007669"/>
    <property type="project" value="InterPro"/>
</dbReference>
<dbReference type="PANTHER" id="PTHR30290">
    <property type="entry name" value="PERIPLASMIC BINDING COMPONENT OF ABC TRANSPORTER"/>
    <property type="match status" value="1"/>
</dbReference>
<dbReference type="CDD" id="cd08513">
    <property type="entry name" value="PBP2_thermophilic_Hb8_like"/>
    <property type="match status" value="1"/>
</dbReference>
<dbReference type="InterPro" id="IPR039424">
    <property type="entry name" value="SBP_5"/>
</dbReference>
<gene>
    <name evidence="6" type="ORF">MNBD_ACTINO01-1878</name>
</gene>
<dbReference type="Gene3D" id="3.40.190.10">
    <property type="entry name" value="Periplasmic binding protein-like II"/>
    <property type="match status" value="1"/>
</dbReference>
<dbReference type="Gene3D" id="3.10.105.10">
    <property type="entry name" value="Dipeptide-binding Protein, Domain 3"/>
    <property type="match status" value="1"/>
</dbReference>
<dbReference type="SUPFAM" id="SSF53850">
    <property type="entry name" value="Periplasmic binding protein-like II"/>
    <property type="match status" value="1"/>
</dbReference>
<feature type="region of interest" description="Disordered" evidence="4">
    <location>
        <begin position="20"/>
        <end position="60"/>
    </location>
</feature>
<dbReference type="AlphaFoldDB" id="A0A3B0SWZ5"/>
<reference evidence="6" key="1">
    <citation type="submission" date="2018-06" db="EMBL/GenBank/DDBJ databases">
        <authorList>
            <person name="Zhirakovskaya E."/>
        </authorList>
    </citation>
    <scope>NUCLEOTIDE SEQUENCE</scope>
</reference>
<dbReference type="GO" id="GO:0042597">
    <property type="term" value="C:periplasmic space"/>
    <property type="evidence" value="ECO:0007669"/>
    <property type="project" value="UniProtKB-ARBA"/>
</dbReference>
<keyword evidence="3" id="KW-0732">Signal</keyword>
<feature type="compositionally biased region" description="Low complexity" evidence="4">
    <location>
        <begin position="43"/>
        <end position="60"/>
    </location>
</feature>
<dbReference type="PIRSF" id="PIRSF002741">
    <property type="entry name" value="MppA"/>
    <property type="match status" value="1"/>
</dbReference>
<dbReference type="InterPro" id="IPR030678">
    <property type="entry name" value="Peptide/Ni-bd"/>
</dbReference>
<evidence type="ECO:0000256" key="3">
    <source>
        <dbReference type="ARBA" id="ARBA00022729"/>
    </source>
</evidence>
<dbReference type="InterPro" id="IPR000914">
    <property type="entry name" value="SBP_5_dom"/>
</dbReference>
<protein>
    <submittedName>
        <fullName evidence="6">Oligopeptide ABC transporter, periplasmic oligopeptide-binding protein OppA (TC 3.A.1.5.1)</fullName>
    </submittedName>
</protein>
<feature type="domain" description="Solute-binding protein family 5" evidence="5">
    <location>
        <begin position="105"/>
        <end position="489"/>
    </location>
</feature>
<name>A0A3B0SWZ5_9ZZZZ</name>
<keyword evidence="2" id="KW-0813">Transport</keyword>
<dbReference type="Pfam" id="PF00496">
    <property type="entry name" value="SBP_bac_5"/>
    <property type="match status" value="1"/>
</dbReference>
<dbReference type="GO" id="GO:1904680">
    <property type="term" value="F:peptide transmembrane transporter activity"/>
    <property type="evidence" value="ECO:0007669"/>
    <property type="project" value="TreeGrafter"/>
</dbReference>
<comment type="similarity">
    <text evidence="1">Belongs to the bacterial solute-binding protein 5 family.</text>
</comment>
<dbReference type="PROSITE" id="PS51257">
    <property type="entry name" value="PROKAR_LIPOPROTEIN"/>
    <property type="match status" value="1"/>
</dbReference>
<evidence type="ECO:0000259" key="5">
    <source>
        <dbReference type="Pfam" id="PF00496"/>
    </source>
</evidence>
<feature type="compositionally biased region" description="Low complexity" evidence="4">
    <location>
        <begin position="20"/>
        <end position="35"/>
    </location>
</feature>
<dbReference type="PANTHER" id="PTHR30290:SF9">
    <property type="entry name" value="OLIGOPEPTIDE-BINDING PROTEIN APPA"/>
    <property type="match status" value="1"/>
</dbReference>
<evidence type="ECO:0000313" key="6">
    <source>
        <dbReference type="EMBL" id="VAW05587.1"/>
    </source>
</evidence>